<dbReference type="EMBL" id="JAHYIQ010000003">
    <property type="protein sequence ID" value="KAK1133433.1"/>
    <property type="molecule type" value="Genomic_DNA"/>
</dbReference>
<accession>A0AA40KUL1</accession>
<comment type="caution">
    <text evidence="2">The sequence shown here is derived from an EMBL/GenBank/DDBJ whole genome shotgun (WGS) entry which is preliminary data.</text>
</comment>
<feature type="compositionally biased region" description="Basic and acidic residues" evidence="1">
    <location>
        <begin position="23"/>
        <end position="41"/>
    </location>
</feature>
<proteinExistence type="predicted"/>
<name>A0AA40KUL1_9HYME</name>
<feature type="region of interest" description="Disordered" evidence="1">
    <location>
        <begin position="20"/>
        <end position="41"/>
    </location>
</feature>
<evidence type="ECO:0000313" key="2">
    <source>
        <dbReference type="EMBL" id="KAK1133433.1"/>
    </source>
</evidence>
<dbReference type="Proteomes" id="UP001177670">
    <property type="component" value="Unassembled WGS sequence"/>
</dbReference>
<sequence>MESTVRHLCTTPESVQEVSFSRNESRCPGHKNERAQDETMEDVTRRISKWVTDENPDERILSRTRTHVLSRSVSSFLIPAEISLYEKLSIIFARPREEEDRKKKRRKRDR</sequence>
<dbReference type="AlphaFoldDB" id="A0AA40KUL1"/>
<organism evidence="2 3">
    <name type="scientific">Melipona bicolor</name>
    <dbReference type="NCBI Taxonomy" id="60889"/>
    <lineage>
        <taxon>Eukaryota</taxon>
        <taxon>Metazoa</taxon>
        <taxon>Ecdysozoa</taxon>
        <taxon>Arthropoda</taxon>
        <taxon>Hexapoda</taxon>
        <taxon>Insecta</taxon>
        <taxon>Pterygota</taxon>
        <taxon>Neoptera</taxon>
        <taxon>Endopterygota</taxon>
        <taxon>Hymenoptera</taxon>
        <taxon>Apocrita</taxon>
        <taxon>Aculeata</taxon>
        <taxon>Apoidea</taxon>
        <taxon>Anthophila</taxon>
        <taxon>Apidae</taxon>
        <taxon>Melipona</taxon>
    </lineage>
</organism>
<protein>
    <submittedName>
        <fullName evidence="2">Uncharacterized protein</fullName>
    </submittedName>
</protein>
<evidence type="ECO:0000313" key="3">
    <source>
        <dbReference type="Proteomes" id="UP001177670"/>
    </source>
</evidence>
<evidence type="ECO:0000256" key="1">
    <source>
        <dbReference type="SAM" id="MobiDB-lite"/>
    </source>
</evidence>
<keyword evidence="3" id="KW-1185">Reference proteome</keyword>
<gene>
    <name evidence="2" type="ORF">K0M31_011243</name>
</gene>
<reference evidence="2" key="1">
    <citation type="submission" date="2021-10" db="EMBL/GenBank/DDBJ databases">
        <title>Melipona bicolor Genome sequencing and assembly.</title>
        <authorList>
            <person name="Araujo N.S."/>
            <person name="Arias M.C."/>
        </authorList>
    </citation>
    <scope>NUCLEOTIDE SEQUENCE</scope>
    <source>
        <strain evidence="2">USP_2M_L1-L4_2017</strain>
        <tissue evidence="2">Whole body</tissue>
    </source>
</reference>